<feature type="region of interest" description="Disordered" evidence="1">
    <location>
        <begin position="28"/>
        <end position="106"/>
    </location>
</feature>
<evidence type="ECO:0000313" key="3">
    <source>
        <dbReference type="Proteomes" id="UP000046392"/>
    </source>
</evidence>
<reference evidence="4" key="1">
    <citation type="submission" date="2017-02" db="UniProtKB">
        <authorList>
            <consortium name="WormBaseParasite"/>
        </authorList>
    </citation>
    <scope>IDENTIFICATION</scope>
</reference>
<evidence type="ECO:0000256" key="1">
    <source>
        <dbReference type="SAM" id="MobiDB-lite"/>
    </source>
</evidence>
<sequence>MFRKNFSILLFFVLLSVFWKLCEFKPKYGSRYGSYESSDSYERHGPRRRQGPHRPPPRQHDFRMRPQRPMMDYQTPTGMRRPGPDFPPPPMGPRGRHHHRDYDNYY</sequence>
<keyword evidence="3" id="KW-1185">Reference proteome</keyword>
<feature type="chain" id="PRO_5005895409" evidence="2">
    <location>
        <begin position="25"/>
        <end position="106"/>
    </location>
</feature>
<protein>
    <submittedName>
        <fullName evidence="4">YTDC1 protein</fullName>
    </submittedName>
</protein>
<evidence type="ECO:0000313" key="4">
    <source>
        <dbReference type="WBParaSite" id="SPAL_0001258900.1"/>
    </source>
</evidence>
<organism evidence="3 4">
    <name type="scientific">Strongyloides papillosus</name>
    <name type="common">Intestinal threadworm</name>
    <dbReference type="NCBI Taxonomy" id="174720"/>
    <lineage>
        <taxon>Eukaryota</taxon>
        <taxon>Metazoa</taxon>
        <taxon>Ecdysozoa</taxon>
        <taxon>Nematoda</taxon>
        <taxon>Chromadorea</taxon>
        <taxon>Rhabditida</taxon>
        <taxon>Tylenchina</taxon>
        <taxon>Panagrolaimomorpha</taxon>
        <taxon>Strongyloidoidea</taxon>
        <taxon>Strongyloididae</taxon>
        <taxon>Strongyloides</taxon>
    </lineage>
</organism>
<keyword evidence="2" id="KW-0732">Signal</keyword>
<proteinExistence type="predicted"/>
<dbReference type="AlphaFoldDB" id="A0A0N5C3P8"/>
<feature type="signal peptide" evidence="2">
    <location>
        <begin position="1"/>
        <end position="24"/>
    </location>
</feature>
<accession>A0A0N5C3P8</accession>
<feature type="compositionally biased region" description="Basic residues" evidence="1">
    <location>
        <begin position="45"/>
        <end position="57"/>
    </location>
</feature>
<evidence type="ECO:0000256" key="2">
    <source>
        <dbReference type="SAM" id="SignalP"/>
    </source>
</evidence>
<dbReference type="WBParaSite" id="SPAL_0001258900.1">
    <property type="protein sequence ID" value="SPAL_0001258900.1"/>
    <property type="gene ID" value="SPAL_0001258900"/>
</dbReference>
<name>A0A0N5C3P8_STREA</name>
<dbReference type="Proteomes" id="UP000046392">
    <property type="component" value="Unplaced"/>
</dbReference>